<evidence type="ECO:0000256" key="6">
    <source>
        <dbReference type="SAM" id="Phobius"/>
    </source>
</evidence>
<dbReference type="GO" id="GO:0006882">
    <property type="term" value="P:intracellular zinc ion homeostasis"/>
    <property type="evidence" value="ECO:0007669"/>
    <property type="project" value="TreeGrafter"/>
</dbReference>
<feature type="transmembrane region" description="Helical" evidence="6">
    <location>
        <begin position="284"/>
        <end position="304"/>
    </location>
</feature>
<dbReference type="GO" id="GO:0046872">
    <property type="term" value="F:metal ion binding"/>
    <property type="evidence" value="ECO:0007669"/>
    <property type="project" value="UniProtKB-KW"/>
</dbReference>
<organism evidence="7 8">
    <name type="scientific">Mycena sanguinolenta</name>
    <dbReference type="NCBI Taxonomy" id="230812"/>
    <lineage>
        <taxon>Eukaryota</taxon>
        <taxon>Fungi</taxon>
        <taxon>Dikarya</taxon>
        <taxon>Basidiomycota</taxon>
        <taxon>Agaricomycotina</taxon>
        <taxon>Agaricomycetes</taxon>
        <taxon>Agaricomycetidae</taxon>
        <taxon>Agaricales</taxon>
        <taxon>Marasmiineae</taxon>
        <taxon>Mycenaceae</taxon>
        <taxon>Mycena</taxon>
    </lineage>
</organism>
<proteinExistence type="predicted"/>
<comment type="subcellular location">
    <subcellularLocation>
        <location evidence="1">Membrane</location>
        <topology evidence="1">Multi-pass membrane protein</topology>
    </subcellularLocation>
</comment>
<comment type="caution">
    <text evidence="7">The sequence shown here is derived from an EMBL/GenBank/DDBJ whole genome shotgun (WGS) entry which is preliminary data.</text>
</comment>
<keyword evidence="5" id="KW-0862">Zinc</keyword>
<evidence type="ECO:0000313" key="7">
    <source>
        <dbReference type="EMBL" id="KAF7364353.1"/>
    </source>
</evidence>
<evidence type="ECO:0000256" key="2">
    <source>
        <dbReference type="ARBA" id="ARBA00022692"/>
    </source>
</evidence>
<name>A0A8H6YNF6_9AGAR</name>
<dbReference type="Proteomes" id="UP000623467">
    <property type="component" value="Unassembled WGS sequence"/>
</dbReference>
<evidence type="ECO:0000256" key="5">
    <source>
        <dbReference type="PIRSR" id="PIRSR604254-1"/>
    </source>
</evidence>
<sequence>MATQSSRRARRRRLAPATASRQRASYFAHALASVATLRLTLLSCFRSFLCRLSLYHTTLFSKLPSLSSFVLPVDQEDLHVSEALKHSCDGSQLITHEDLPEAWHNNPYISSGYRFIPLHRFTTLLQSMFTPHNELLNIQTHLIPMLLWGLTFRAADPAEAVFTASVLICLGSSVVWHTMSGCAHRGMMEFCARIDYVGIGWLISASVGTIVYYGYGAHPHLAYSFLALCLLMAVTGSIIPFLAWFDRYEYRKYRLLYFFLLVLCAVVPIGGLAVLYGLHSMASFVAPILPTLFFCDLGVVFYTFHLPERFLTPGGKWARRLESIGGGSHAIWHTCVVLAISNWRAALGVMRAGVVVSAAA</sequence>
<dbReference type="GO" id="GO:0038023">
    <property type="term" value="F:signaling receptor activity"/>
    <property type="evidence" value="ECO:0007669"/>
    <property type="project" value="TreeGrafter"/>
</dbReference>
<evidence type="ECO:0000256" key="1">
    <source>
        <dbReference type="ARBA" id="ARBA00004141"/>
    </source>
</evidence>
<keyword evidence="4 6" id="KW-0472">Membrane</keyword>
<keyword evidence="3 6" id="KW-1133">Transmembrane helix</keyword>
<evidence type="ECO:0000313" key="8">
    <source>
        <dbReference type="Proteomes" id="UP000623467"/>
    </source>
</evidence>
<feature type="binding site" evidence="5">
    <location>
        <position position="329"/>
    </location>
    <ligand>
        <name>Zn(2+)</name>
        <dbReference type="ChEBI" id="CHEBI:29105"/>
    </ligand>
</feature>
<dbReference type="Pfam" id="PF03006">
    <property type="entry name" value="HlyIII"/>
    <property type="match status" value="1"/>
</dbReference>
<keyword evidence="8" id="KW-1185">Reference proteome</keyword>
<feature type="binding site" evidence="5">
    <location>
        <position position="333"/>
    </location>
    <ligand>
        <name>Zn(2+)</name>
        <dbReference type="ChEBI" id="CHEBI:29105"/>
    </ligand>
</feature>
<dbReference type="GO" id="GO:0016020">
    <property type="term" value="C:membrane"/>
    <property type="evidence" value="ECO:0007669"/>
    <property type="project" value="UniProtKB-SubCell"/>
</dbReference>
<keyword evidence="2 6" id="KW-0812">Transmembrane</keyword>
<feature type="transmembrane region" description="Helical" evidence="6">
    <location>
        <begin position="194"/>
        <end position="215"/>
    </location>
</feature>
<reference evidence="7" key="1">
    <citation type="submission" date="2020-05" db="EMBL/GenBank/DDBJ databases">
        <title>Mycena genomes resolve the evolution of fungal bioluminescence.</title>
        <authorList>
            <person name="Tsai I.J."/>
        </authorList>
    </citation>
    <scope>NUCLEOTIDE SEQUENCE</scope>
    <source>
        <strain evidence="7">160909Yilan</strain>
    </source>
</reference>
<gene>
    <name evidence="7" type="ORF">MSAN_01095700</name>
</gene>
<feature type="binding site" evidence="5">
    <location>
        <position position="177"/>
    </location>
    <ligand>
        <name>Zn(2+)</name>
        <dbReference type="ChEBI" id="CHEBI:29105"/>
    </ligand>
</feature>
<dbReference type="AlphaFoldDB" id="A0A8H6YNF6"/>
<keyword evidence="5" id="KW-0479">Metal-binding</keyword>
<dbReference type="OrthoDB" id="5585746at2759"/>
<evidence type="ECO:0000256" key="4">
    <source>
        <dbReference type="ARBA" id="ARBA00023136"/>
    </source>
</evidence>
<protein>
    <submittedName>
        <fullName evidence="7">HlyIII-domain-containing protein</fullName>
    </submittedName>
</protein>
<dbReference type="PANTHER" id="PTHR20855:SF97">
    <property type="entry name" value="ADIPOR-LIKE RECEPTOR IZH3-RELATED"/>
    <property type="match status" value="1"/>
</dbReference>
<accession>A0A8H6YNF6</accession>
<feature type="transmembrane region" description="Helical" evidence="6">
    <location>
        <begin position="255"/>
        <end position="278"/>
    </location>
</feature>
<evidence type="ECO:0000256" key="3">
    <source>
        <dbReference type="ARBA" id="ARBA00022989"/>
    </source>
</evidence>
<dbReference type="PANTHER" id="PTHR20855">
    <property type="entry name" value="ADIPOR/PROGESTIN RECEPTOR-RELATED"/>
    <property type="match status" value="1"/>
</dbReference>
<feature type="transmembrane region" description="Helical" evidence="6">
    <location>
        <begin position="161"/>
        <end position="182"/>
    </location>
</feature>
<feature type="transmembrane region" description="Helical" evidence="6">
    <location>
        <begin position="221"/>
        <end position="243"/>
    </location>
</feature>
<dbReference type="EMBL" id="JACAZH010000007">
    <property type="protein sequence ID" value="KAF7364353.1"/>
    <property type="molecule type" value="Genomic_DNA"/>
</dbReference>
<dbReference type="InterPro" id="IPR004254">
    <property type="entry name" value="AdipoR/HlyIII-related"/>
</dbReference>